<evidence type="ECO:0000313" key="2">
    <source>
        <dbReference type="EMBL" id="PPQ68249.1"/>
    </source>
</evidence>
<evidence type="ECO:0000313" key="3">
    <source>
        <dbReference type="Proteomes" id="UP000283269"/>
    </source>
</evidence>
<dbReference type="AlphaFoldDB" id="A0A409VPT5"/>
<evidence type="ECO:0000256" key="1">
    <source>
        <dbReference type="SAM" id="MobiDB-lite"/>
    </source>
</evidence>
<organism evidence="2 3">
    <name type="scientific">Psilocybe cyanescens</name>
    <dbReference type="NCBI Taxonomy" id="93625"/>
    <lineage>
        <taxon>Eukaryota</taxon>
        <taxon>Fungi</taxon>
        <taxon>Dikarya</taxon>
        <taxon>Basidiomycota</taxon>
        <taxon>Agaricomycotina</taxon>
        <taxon>Agaricomycetes</taxon>
        <taxon>Agaricomycetidae</taxon>
        <taxon>Agaricales</taxon>
        <taxon>Agaricineae</taxon>
        <taxon>Strophariaceae</taxon>
        <taxon>Psilocybe</taxon>
    </lineage>
</organism>
<dbReference type="EMBL" id="NHYD01003961">
    <property type="protein sequence ID" value="PPQ68249.1"/>
    <property type="molecule type" value="Genomic_DNA"/>
</dbReference>
<accession>A0A409VPT5</accession>
<dbReference type="OrthoDB" id="2730545at2759"/>
<feature type="region of interest" description="Disordered" evidence="1">
    <location>
        <begin position="255"/>
        <end position="285"/>
    </location>
</feature>
<sequence>MHEFYDESIHGLESQEERLRAARVLSQAGIRCLIHGEDPLSFIYFVPTGLFELHVIVANKDVHRAVAEIHGSLPYRVFTGILDHFNDPLLFDPNRTRAYPNSIFLKPFSNDSRDPDMIIVHPESDFNLVVSDYSRSVPLPPFPDNIRFPTRVAFLDSAIETRLDPNSSLVTHRATQKLSIWISYIIAYTLRNRPIVLPNGDLDPEAEALKCSLRPENQPQFEANLRHTVNSRDRSHHMLIRREILRNMGNDYKKMRADRAHQQAQQQQQQSTISSRITTPSSCQR</sequence>
<name>A0A409VPT5_PSICY</name>
<dbReference type="Proteomes" id="UP000283269">
    <property type="component" value="Unassembled WGS sequence"/>
</dbReference>
<proteinExistence type="predicted"/>
<reference evidence="2 3" key="1">
    <citation type="journal article" date="2018" name="Evol. Lett.">
        <title>Horizontal gene cluster transfer increased hallucinogenic mushroom diversity.</title>
        <authorList>
            <person name="Reynolds H.T."/>
            <person name="Vijayakumar V."/>
            <person name="Gluck-Thaler E."/>
            <person name="Korotkin H.B."/>
            <person name="Matheny P.B."/>
            <person name="Slot J.C."/>
        </authorList>
    </citation>
    <scope>NUCLEOTIDE SEQUENCE [LARGE SCALE GENOMIC DNA]</scope>
    <source>
        <strain evidence="2 3">2631</strain>
    </source>
</reference>
<feature type="compositionally biased region" description="Low complexity" evidence="1">
    <location>
        <begin position="262"/>
        <end position="285"/>
    </location>
</feature>
<comment type="caution">
    <text evidence="2">The sequence shown here is derived from an EMBL/GenBank/DDBJ whole genome shotgun (WGS) entry which is preliminary data.</text>
</comment>
<dbReference type="InParanoid" id="A0A409VPT5"/>
<keyword evidence="3" id="KW-1185">Reference proteome</keyword>
<gene>
    <name evidence="2" type="ORF">CVT25_005318</name>
</gene>
<protein>
    <submittedName>
        <fullName evidence="2">Uncharacterized protein</fullName>
    </submittedName>
</protein>